<gene>
    <name evidence="2" type="ORF">BT96DRAFT_1002662</name>
</gene>
<proteinExistence type="predicted"/>
<feature type="region of interest" description="Disordered" evidence="1">
    <location>
        <begin position="38"/>
        <end position="148"/>
    </location>
</feature>
<feature type="compositionally biased region" description="Gly residues" evidence="1">
    <location>
        <begin position="58"/>
        <end position="67"/>
    </location>
</feature>
<sequence length="148" mass="15904">MGRPLWSVVLREKEKAKTEKEKQLAIPYDSERVENAWGSVDTTGNGLWGTSNPCLWGGAWGEDSGGWGRHDDNSWGAPSDSAWAGGYESDSTDPTMPPLASPTTVLSESASDDVTQRSRSPPPSPSGIHPTSLERPTSLGHSQSPRRS</sequence>
<evidence type="ECO:0000313" key="2">
    <source>
        <dbReference type="EMBL" id="KAE9390046.1"/>
    </source>
</evidence>
<organism evidence="2 3">
    <name type="scientific">Gymnopus androsaceus JB14</name>
    <dbReference type="NCBI Taxonomy" id="1447944"/>
    <lineage>
        <taxon>Eukaryota</taxon>
        <taxon>Fungi</taxon>
        <taxon>Dikarya</taxon>
        <taxon>Basidiomycota</taxon>
        <taxon>Agaricomycotina</taxon>
        <taxon>Agaricomycetes</taxon>
        <taxon>Agaricomycetidae</taxon>
        <taxon>Agaricales</taxon>
        <taxon>Marasmiineae</taxon>
        <taxon>Omphalotaceae</taxon>
        <taxon>Gymnopus</taxon>
    </lineage>
</organism>
<name>A0A6A4GX72_9AGAR</name>
<evidence type="ECO:0000256" key="1">
    <source>
        <dbReference type="SAM" id="MobiDB-lite"/>
    </source>
</evidence>
<feature type="compositionally biased region" description="Polar residues" evidence="1">
    <location>
        <begin position="139"/>
        <end position="148"/>
    </location>
</feature>
<dbReference type="EMBL" id="ML769672">
    <property type="protein sequence ID" value="KAE9390046.1"/>
    <property type="molecule type" value="Genomic_DNA"/>
</dbReference>
<evidence type="ECO:0000313" key="3">
    <source>
        <dbReference type="Proteomes" id="UP000799118"/>
    </source>
</evidence>
<feature type="compositionally biased region" description="Polar residues" evidence="1">
    <location>
        <begin position="101"/>
        <end position="113"/>
    </location>
</feature>
<dbReference type="AlphaFoldDB" id="A0A6A4GX72"/>
<accession>A0A6A4GX72</accession>
<feature type="compositionally biased region" description="Polar residues" evidence="1">
    <location>
        <begin position="40"/>
        <end position="53"/>
    </location>
</feature>
<protein>
    <submittedName>
        <fullName evidence="2">Uncharacterized protein</fullName>
    </submittedName>
</protein>
<reference evidence="2" key="1">
    <citation type="journal article" date="2019" name="Environ. Microbiol.">
        <title>Fungal ecological strategies reflected in gene transcription - a case study of two litter decomposers.</title>
        <authorList>
            <person name="Barbi F."/>
            <person name="Kohler A."/>
            <person name="Barry K."/>
            <person name="Baskaran P."/>
            <person name="Daum C."/>
            <person name="Fauchery L."/>
            <person name="Ihrmark K."/>
            <person name="Kuo A."/>
            <person name="LaButti K."/>
            <person name="Lipzen A."/>
            <person name="Morin E."/>
            <person name="Grigoriev I.V."/>
            <person name="Henrissat B."/>
            <person name="Lindahl B."/>
            <person name="Martin F."/>
        </authorList>
    </citation>
    <scope>NUCLEOTIDE SEQUENCE</scope>
    <source>
        <strain evidence="2">JB14</strain>
    </source>
</reference>
<dbReference type="Proteomes" id="UP000799118">
    <property type="component" value="Unassembled WGS sequence"/>
</dbReference>
<keyword evidence="3" id="KW-1185">Reference proteome</keyword>